<dbReference type="InterPro" id="IPR001466">
    <property type="entry name" value="Beta-lactam-related"/>
</dbReference>
<feature type="domain" description="Beta-lactamase-related" evidence="1">
    <location>
        <begin position="37"/>
        <end position="314"/>
    </location>
</feature>
<sequence>MSESSARLLAPLLRTVPSAGALVVGTVRAGESSVVCRGPAVDADARFELGSVTKTFTALLLADAVARGEARLDDPLITYLPPGARPRWSSDVTLLHLATHTSGLPRLPAGTLRTALPAWYSNPYAGYTEQRLFALLGRTRPHARPGTRVLYSNLGVALLGHALARAAGMPYPDLVVARLGVPLGLTMTTCDPNGPQVTGYLRGRPRPPWDMPGLPAAGALRSSGTDVTRYLAAHLDPSGVRPASLARALVDVRRPRLICPGGGDRLCLVWNLRVRRGHDLIFHGGATRGFTTFVGFSPQTGVGLAALVNRATGDRGPFIQVAYDTLRALADDADGA</sequence>
<dbReference type="RefSeq" id="WP_126640543.1">
    <property type="nucleotide sequence ID" value="NZ_BIFH01000029.1"/>
</dbReference>
<dbReference type="Gene3D" id="3.40.710.10">
    <property type="entry name" value="DD-peptidase/beta-lactamase superfamily"/>
    <property type="match status" value="1"/>
</dbReference>
<dbReference type="SUPFAM" id="SSF56601">
    <property type="entry name" value="beta-lactamase/transpeptidase-like"/>
    <property type="match status" value="1"/>
</dbReference>
<dbReference type="AlphaFoldDB" id="A0A401YVJ4"/>
<name>A0A401YVJ4_9ACTN</name>
<protein>
    <submittedName>
        <fullName evidence="2">Penicillin-binding protein</fullName>
    </submittedName>
</protein>
<gene>
    <name evidence="2" type="ORF">EHYA_06354</name>
</gene>
<dbReference type="OrthoDB" id="3171327at2"/>
<dbReference type="EMBL" id="BIFH01000029">
    <property type="protein sequence ID" value="GCD98643.1"/>
    <property type="molecule type" value="Genomic_DNA"/>
</dbReference>
<dbReference type="Pfam" id="PF00144">
    <property type="entry name" value="Beta-lactamase"/>
    <property type="match status" value="1"/>
</dbReference>
<evidence type="ECO:0000259" key="1">
    <source>
        <dbReference type="Pfam" id="PF00144"/>
    </source>
</evidence>
<dbReference type="PANTHER" id="PTHR46825:SF7">
    <property type="entry name" value="D-ALANYL-D-ALANINE CARBOXYPEPTIDASE"/>
    <property type="match status" value="1"/>
</dbReference>
<dbReference type="PANTHER" id="PTHR46825">
    <property type="entry name" value="D-ALANYL-D-ALANINE-CARBOXYPEPTIDASE/ENDOPEPTIDASE AMPH"/>
    <property type="match status" value="1"/>
</dbReference>
<proteinExistence type="predicted"/>
<accession>A0A401YVJ4</accession>
<comment type="caution">
    <text evidence="2">The sequence shown here is derived from an EMBL/GenBank/DDBJ whole genome shotgun (WGS) entry which is preliminary data.</text>
</comment>
<evidence type="ECO:0000313" key="3">
    <source>
        <dbReference type="Proteomes" id="UP000286931"/>
    </source>
</evidence>
<keyword evidence="3" id="KW-1185">Reference proteome</keyword>
<reference evidence="2 3" key="1">
    <citation type="submission" date="2018-12" db="EMBL/GenBank/DDBJ databases">
        <title>Draft genome sequence of Embleya hyalina NBRC 13850T.</title>
        <authorList>
            <person name="Komaki H."/>
            <person name="Hosoyama A."/>
            <person name="Kimura A."/>
            <person name="Ichikawa N."/>
            <person name="Tamura T."/>
        </authorList>
    </citation>
    <scope>NUCLEOTIDE SEQUENCE [LARGE SCALE GENOMIC DNA]</scope>
    <source>
        <strain evidence="2 3">NBRC 13850</strain>
    </source>
</reference>
<dbReference type="InterPro" id="IPR012338">
    <property type="entry name" value="Beta-lactam/transpept-like"/>
</dbReference>
<dbReference type="InterPro" id="IPR050491">
    <property type="entry name" value="AmpC-like"/>
</dbReference>
<evidence type="ECO:0000313" key="2">
    <source>
        <dbReference type="EMBL" id="GCD98643.1"/>
    </source>
</evidence>
<dbReference type="Proteomes" id="UP000286931">
    <property type="component" value="Unassembled WGS sequence"/>
</dbReference>
<organism evidence="2 3">
    <name type="scientific">Embleya hyalina</name>
    <dbReference type="NCBI Taxonomy" id="516124"/>
    <lineage>
        <taxon>Bacteria</taxon>
        <taxon>Bacillati</taxon>
        <taxon>Actinomycetota</taxon>
        <taxon>Actinomycetes</taxon>
        <taxon>Kitasatosporales</taxon>
        <taxon>Streptomycetaceae</taxon>
        <taxon>Embleya</taxon>
    </lineage>
</organism>